<dbReference type="SUPFAM" id="SSF56112">
    <property type="entry name" value="Protein kinase-like (PK-like)"/>
    <property type="match status" value="1"/>
</dbReference>
<sequence>MNVKLSEEHNKLIEDIALRQGLSNFDLETNSGSIKGDGYLGIITTADIKNGKNKLNLILKSAQDNEELRKMAPVRDIYLREIYLYNKIFPEFDKFQRENGLLNGFSGHAKIYGSCDKQNEECLVLENLREIGYKLWNRKVPMNSEHVGLVFAEYGKFHAISLAMNTKEPEMYKKLSENLGNVFKNSAANGLLQKMQQFVLENGFKAVKGNNLATHALEKFSVNLEGFLNDDLEVFEDQLVITHGDCWCNNMMFKYENTQDIATPTKVCFLDWQLARTGSPVLDLLLEYHWKKYSKFGLFMSLMVIKIMLSEADEVPDLGATAESGRDFVDEISYDFVNVNDYNQRIVDIVTFMAEHKLI</sequence>
<gene>
    <name evidence="2" type="ORF">NQ314_015689</name>
</gene>
<protein>
    <recommendedName>
        <fullName evidence="1">CHK kinase-like domain-containing protein</fullName>
    </recommendedName>
</protein>
<dbReference type="InterPro" id="IPR011009">
    <property type="entry name" value="Kinase-like_dom_sf"/>
</dbReference>
<dbReference type="Gene3D" id="3.90.1200.10">
    <property type="match status" value="1"/>
</dbReference>
<dbReference type="InterPro" id="IPR004119">
    <property type="entry name" value="EcKL"/>
</dbReference>
<accession>A0AAV8WYP7</accession>
<dbReference type="InterPro" id="IPR015897">
    <property type="entry name" value="CHK_kinase-like"/>
</dbReference>
<evidence type="ECO:0000313" key="3">
    <source>
        <dbReference type="Proteomes" id="UP001162156"/>
    </source>
</evidence>
<dbReference type="PANTHER" id="PTHR11012:SF30">
    <property type="entry name" value="PROTEIN KINASE-LIKE DOMAIN-CONTAINING"/>
    <property type="match status" value="1"/>
</dbReference>
<reference evidence="2" key="1">
    <citation type="journal article" date="2023" name="Insect Mol. Biol.">
        <title>Genome sequencing provides insights into the evolution of gene families encoding plant cell wall-degrading enzymes in longhorned beetles.</title>
        <authorList>
            <person name="Shin N.R."/>
            <person name="Okamura Y."/>
            <person name="Kirsch R."/>
            <person name="Pauchet Y."/>
        </authorList>
    </citation>
    <scope>NUCLEOTIDE SEQUENCE</scope>
    <source>
        <strain evidence="2">RBIC_L_NR</strain>
    </source>
</reference>
<dbReference type="Pfam" id="PF02958">
    <property type="entry name" value="EcKL"/>
    <property type="match status" value="1"/>
</dbReference>
<proteinExistence type="predicted"/>
<dbReference type="EMBL" id="JANEYF010004354">
    <property type="protein sequence ID" value="KAJ8931402.1"/>
    <property type="molecule type" value="Genomic_DNA"/>
</dbReference>
<dbReference type="SMART" id="SM00587">
    <property type="entry name" value="CHK"/>
    <property type="match status" value="1"/>
</dbReference>
<keyword evidence="3" id="KW-1185">Reference proteome</keyword>
<organism evidence="2 3">
    <name type="scientific">Rhamnusium bicolor</name>
    <dbReference type="NCBI Taxonomy" id="1586634"/>
    <lineage>
        <taxon>Eukaryota</taxon>
        <taxon>Metazoa</taxon>
        <taxon>Ecdysozoa</taxon>
        <taxon>Arthropoda</taxon>
        <taxon>Hexapoda</taxon>
        <taxon>Insecta</taxon>
        <taxon>Pterygota</taxon>
        <taxon>Neoptera</taxon>
        <taxon>Endopterygota</taxon>
        <taxon>Coleoptera</taxon>
        <taxon>Polyphaga</taxon>
        <taxon>Cucujiformia</taxon>
        <taxon>Chrysomeloidea</taxon>
        <taxon>Cerambycidae</taxon>
        <taxon>Lepturinae</taxon>
        <taxon>Rhagiini</taxon>
        <taxon>Rhamnusium</taxon>
    </lineage>
</organism>
<evidence type="ECO:0000259" key="1">
    <source>
        <dbReference type="SMART" id="SM00587"/>
    </source>
</evidence>
<dbReference type="Proteomes" id="UP001162156">
    <property type="component" value="Unassembled WGS sequence"/>
</dbReference>
<feature type="domain" description="CHK kinase-like" evidence="1">
    <location>
        <begin position="123"/>
        <end position="298"/>
    </location>
</feature>
<dbReference type="AlphaFoldDB" id="A0AAV8WYP7"/>
<evidence type="ECO:0000313" key="2">
    <source>
        <dbReference type="EMBL" id="KAJ8931402.1"/>
    </source>
</evidence>
<comment type="caution">
    <text evidence="2">The sequence shown here is derived from an EMBL/GenBank/DDBJ whole genome shotgun (WGS) entry which is preliminary data.</text>
</comment>
<name>A0AAV8WYP7_9CUCU</name>
<dbReference type="PANTHER" id="PTHR11012">
    <property type="entry name" value="PROTEIN KINASE-LIKE DOMAIN-CONTAINING"/>
    <property type="match status" value="1"/>
</dbReference>